<dbReference type="InterPro" id="IPR001584">
    <property type="entry name" value="Integrase_cat-core"/>
</dbReference>
<evidence type="ECO:0000313" key="3">
    <source>
        <dbReference type="Proteomes" id="UP000197019"/>
    </source>
</evidence>
<protein>
    <recommendedName>
        <fullName evidence="1">Integrase catalytic domain-containing protein</fullName>
    </recommendedName>
</protein>
<proteinExistence type="predicted"/>
<dbReference type="EMBL" id="CP022129">
    <property type="protein sequence ID" value="ASF46401.1"/>
    <property type="molecule type" value="Genomic_DNA"/>
</dbReference>
<dbReference type="Pfam" id="PF13333">
    <property type="entry name" value="rve_2"/>
    <property type="match status" value="1"/>
</dbReference>
<accession>A0A1Z4BYR3</accession>
<dbReference type="KEGG" id="mpsy:CEK71_10120"/>
<evidence type="ECO:0000259" key="1">
    <source>
        <dbReference type="Pfam" id="PF13333"/>
    </source>
</evidence>
<name>A0A1Z4BYR3_9GAMM</name>
<organism evidence="2 3">
    <name type="scientific">Methylovulum psychrotolerans</name>
    <dbReference type="NCBI Taxonomy" id="1704499"/>
    <lineage>
        <taxon>Bacteria</taxon>
        <taxon>Pseudomonadati</taxon>
        <taxon>Pseudomonadota</taxon>
        <taxon>Gammaproteobacteria</taxon>
        <taxon>Methylococcales</taxon>
        <taxon>Methylococcaceae</taxon>
        <taxon>Methylovulum</taxon>
    </lineage>
</organism>
<dbReference type="AlphaFoldDB" id="A0A1Z4BYR3"/>
<keyword evidence="3" id="KW-1185">Reference proteome</keyword>
<feature type="domain" description="Integrase catalytic" evidence="1">
    <location>
        <begin position="13"/>
        <end position="60"/>
    </location>
</feature>
<sequence>MLPSFKHPIPPPSLKHEQLNYERFKTKEAAKLSIIDYFAFYNGRRSHSTLGYKTPLEFEREFYSKVA</sequence>
<dbReference type="RefSeq" id="WP_088619273.1">
    <property type="nucleotide sequence ID" value="NZ_CP022129.1"/>
</dbReference>
<gene>
    <name evidence="2" type="ORF">CEK71_10120</name>
</gene>
<reference evidence="2 3" key="1">
    <citation type="submission" date="2017-06" db="EMBL/GenBank/DDBJ databases">
        <title>Genome Sequencing of the methanotroph Methylovulum psychrotolerants str. HV10-M2 isolated from a high-altitude environment.</title>
        <authorList>
            <person name="Mateos-Rivera A."/>
        </authorList>
    </citation>
    <scope>NUCLEOTIDE SEQUENCE [LARGE SCALE GENOMIC DNA]</scope>
    <source>
        <strain evidence="2 3">HV10_M2</strain>
    </source>
</reference>
<dbReference type="Proteomes" id="UP000197019">
    <property type="component" value="Chromosome"/>
</dbReference>
<evidence type="ECO:0000313" key="2">
    <source>
        <dbReference type="EMBL" id="ASF46401.1"/>
    </source>
</evidence>
<dbReference type="GO" id="GO:0015074">
    <property type="term" value="P:DNA integration"/>
    <property type="evidence" value="ECO:0007669"/>
    <property type="project" value="InterPro"/>
</dbReference>